<dbReference type="EC" id="3.2.1.141" evidence="4 13"/>
<dbReference type="Pfam" id="PF00128">
    <property type="entry name" value="Alpha-amylase"/>
    <property type="match status" value="1"/>
</dbReference>
<evidence type="ECO:0000259" key="18">
    <source>
        <dbReference type="SMART" id="SM00642"/>
    </source>
</evidence>
<comment type="pathway">
    <text evidence="2 14">Glycan biosynthesis; trehalose biosynthesis.</text>
</comment>
<comment type="similarity">
    <text evidence="3 14">Belongs to the glycosyl hydrolase 13 family.</text>
</comment>
<comment type="catalytic activity">
    <reaction evidence="12 14">
        <text>hydrolysis of (1-&gt;4)-alpha-D-glucosidic linkage in 4-alpha-D-[(1-&gt;4)-alpha-D-glucanosyl]n trehalose to yield trehalose and (1-&gt;4)-alpha-D-glucan.</text>
        <dbReference type="EC" id="3.2.1.141"/>
    </reaction>
</comment>
<evidence type="ECO:0000313" key="19">
    <source>
        <dbReference type="EMBL" id="SIM52961.1"/>
    </source>
</evidence>
<proteinExistence type="inferred from homology"/>
<dbReference type="PIRSF" id="PIRSF006337">
    <property type="entry name" value="Trehalose_TreZ"/>
    <property type="match status" value="1"/>
</dbReference>
<dbReference type="CDD" id="cd11325">
    <property type="entry name" value="AmyAc_GTHase"/>
    <property type="match status" value="1"/>
</dbReference>
<evidence type="ECO:0000256" key="8">
    <source>
        <dbReference type="ARBA" id="ARBA00023277"/>
    </source>
</evidence>
<gene>
    <name evidence="19" type="ORF">CSP5_0721</name>
</gene>
<dbReference type="AlphaFoldDB" id="A0A1N5TWV6"/>
<keyword evidence="6" id="KW-0963">Cytoplasm</keyword>
<evidence type="ECO:0000256" key="5">
    <source>
        <dbReference type="ARBA" id="ARBA00015938"/>
    </source>
</evidence>
<dbReference type="GO" id="GO:0005992">
    <property type="term" value="P:trehalose biosynthetic process"/>
    <property type="evidence" value="ECO:0007669"/>
    <property type="project" value="UniProtKB-UniRule"/>
</dbReference>
<evidence type="ECO:0000256" key="10">
    <source>
        <dbReference type="ARBA" id="ARBA00032057"/>
    </source>
</evidence>
<evidence type="ECO:0000256" key="11">
    <source>
        <dbReference type="ARBA" id="ARBA00033284"/>
    </source>
</evidence>
<evidence type="ECO:0000256" key="6">
    <source>
        <dbReference type="ARBA" id="ARBA00022490"/>
    </source>
</evidence>
<name>A0A1N5TWV6_9ARCH</name>
<dbReference type="Gene3D" id="3.20.20.80">
    <property type="entry name" value="Glycosidases"/>
    <property type="match status" value="1"/>
</dbReference>
<dbReference type="InterPro" id="IPR013783">
    <property type="entry name" value="Ig-like_fold"/>
</dbReference>
<keyword evidence="7 14" id="KW-0378">Hydrolase</keyword>
<keyword evidence="9 14" id="KW-0326">Glycosidase</keyword>
<evidence type="ECO:0000256" key="7">
    <source>
        <dbReference type="ARBA" id="ARBA00022801"/>
    </source>
</evidence>
<evidence type="ECO:0000256" key="4">
    <source>
        <dbReference type="ARBA" id="ARBA00012268"/>
    </source>
</evidence>
<evidence type="ECO:0000256" key="17">
    <source>
        <dbReference type="PIRSR" id="PIRSR006337-3"/>
    </source>
</evidence>
<dbReference type="InterPro" id="IPR012768">
    <property type="entry name" value="Trehalose_TreZ"/>
</dbReference>
<dbReference type="SUPFAM" id="SSF51445">
    <property type="entry name" value="(Trans)glycosidases"/>
    <property type="match status" value="1"/>
</dbReference>
<evidence type="ECO:0000256" key="16">
    <source>
        <dbReference type="PIRSR" id="PIRSR006337-2"/>
    </source>
</evidence>
<feature type="domain" description="Glycosyl hydrolase family 13 catalytic" evidence="18">
    <location>
        <begin position="125"/>
        <end position="469"/>
    </location>
</feature>
<feature type="binding site" evidence="16">
    <location>
        <begin position="401"/>
        <end position="406"/>
    </location>
    <ligand>
        <name>substrate</name>
    </ligand>
</feature>
<dbReference type="EMBL" id="LT671858">
    <property type="protein sequence ID" value="SIM52961.1"/>
    <property type="molecule type" value="Genomic_DNA"/>
</dbReference>
<dbReference type="NCBIfam" id="TIGR02402">
    <property type="entry name" value="trehalose_TreZ"/>
    <property type="match status" value="1"/>
</dbReference>
<dbReference type="Proteomes" id="UP000195607">
    <property type="component" value="Chromosome I"/>
</dbReference>
<sequence>MTKLKPDTLSYRKLSYEDIGLWKNGSELLATVWAPFAKKVEIKIDDQKLMELRRNDYGIWEGSSSFREEYKEYSVILNGRERLPDPASKYLVNGVYGYSTIVDLDFKNNLDTGINIDLKNAVIYELHTGTFSEKGNFAGIKEKLDYLEKLGINVIELMPIAQFEGRRNWGYDGVFPYAVQNSYGSISELIKLVKDVHSRGISIILDVVYNHAGPRGNVLNSFGPYFSDKYKSLWGNATNFDGQWSDYVRNFYIQNAVYWIDFFGFDGLRLDAIHGIYDNSPVHFLKELRADVNKYFENSNKKPILIAESDANNPLTISSIDQCGFGMDAQWCDDFHHSIHSYLTGEGQGYYSDYGHSWQILKAMESGFVYRGEYSMFLKRTRGVRGKQISPSKLIVFSQNHDQVGNRKNSDRNGSYYGKEKSLLFGAICLLSPYVPMIFMGEEFFSKDHFWFFIDTDDATFADIVRKGRNEEFSYFTGNVDIPAPNSYEAFHESQLSWGVLNNNENLEYLRVYQQLIAIRKKYKLGYGVRFETTLIGEILNINYFIDKNSKLLCFFNLSGKSVNINHIKGDVIVSSTDNTLSNSKIEAYGFRVVFCCN</sequence>
<feature type="binding site" evidence="16">
    <location>
        <begin position="333"/>
        <end position="337"/>
    </location>
    <ligand>
        <name>substrate</name>
    </ligand>
</feature>
<dbReference type="PANTHER" id="PTHR43651">
    <property type="entry name" value="1,4-ALPHA-GLUCAN-BRANCHING ENZYME"/>
    <property type="match status" value="1"/>
</dbReference>
<evidence type="ECO:0000256" key="2">
    <source>
        <dbReference type="ARBA" id="ARBA00005199"/>
    </source>
</evidence>
<dbReference type="InterPro" id="IPR014756">
    <property type="entry name" value="Ig_E-set"/>
</dbReference>
<evidence type="ECO:0000256" key="12">
    <source>
        <dbReference type="ARBA" id="ARBA00034013"/>
    </source>
</evidence>
<dbReference type="SUPFAM" id="SSF81296">
    <property type="entry name" value="E set domains"/>
    <property type="match status" value="1"/>
</dbReference>
<feature type="site" description="Transition state stabilizer" evidence="17">
    <location>
        <position position="402"/>
    </location>
</feature>
<evidence type="ECO:0000256" key="14">
    <source>
        <dbReference type="PIRNR" id="PIRNR006337"/>
    </source>
</evidence>
<evidence type="ECO:0000313" key="20">
    <source>
        <dbReference type="Proteomes" id="UP000195607"/>
    </source>
</evidence>
<dbReference type="GO" id="GO:0033942">
    <property type="term" value="F:4-alpha-D-(1-&gt;4)-alpha-D-glucanotrehalose trehalohydrolase activity"/>
    <property type="evidence" value="ECO:0007669"/>
    <property type="project" value="UniProtKB-EC"/>
</dbReference>
<protein>
    <recommendedName>
        <fullName evidence="5 13">Malto-oligosyltrehalose trehalohydrolase</fullName>
        <shortName evidence="14">MTHase</shortName>
        <ecNumber evidence="4 13">3.2.1.141</ecNumber>
    </recommendedName>
    <alternativeName>
        <fullName evidence="11 14">4-alpha-D-((1-&gt;4)-alpha-D-glucano)trehalose trehalohydrolase</fullName>
    </alternativeName>
    <alternativeName>
        <fullName evidence="10 14">Maltooligosyl trehalose trehalohydrolase</fullName>
    </alternativeName>
</protein>
<reference evidence="19 20" key="1">
    <citation type="submission" date="2016-04" db="EMBL/GenBank/DDBJ databases">
        <authorList>
            <person name="Evans L.H."/>
            <person name="Alamgir A."/>
            <person name="Owens N."/>
            <person name="Weber N.D."/>
            <person name="Virtaneva K."/>
            <person name="Barbian K."/>
            <person name="Babar A."/>
            <person name="Rosenke K."/>
        </authorList>
    </citation>
    <scope>NUCLEOTIDE SEQUENCE [LARGE SCALE GENOMIC DNA]</scope>
    <source>
        <strain evidence="20">S5(T) (JCM 30642 \VKM B-2941)</strain>
    </source>
</reference>
<dbReference type="SMART" id="SM00642">
    <property type="entry name" value="Aamy"/>
    <property type="match status" value="1"/>
</dbReference>
<dbReference type="InterPro" id="IPR006047">
    <property type="entry name" value="GH13_cat_dom"/>
</dbReference>
<evidence type="ECO:0000256" key="15">
    <source>
        <dbReference type="PIRSR" id="PIRSR006337-1"/>
    </source>
</evidence>
<evidence type="ECO:0000256" key="3">
    <source>
        <dbReference type="ARBA" id="ARBA00008061"/>
    </source>
</evidence>
<feature type="active site" description="Nucleophile" evidence="15">
    <location>
        <position position="271"/>
    </location>
</feature>
<feature type="active site" description="Proton donor" evidence="15">
    <location>
        <position position="308"/>
    </location>
</feature>
<feature type="binding site" evidence="16">
    <location>
        <begin position="269"/>
        <end position="274"/>
    </location>
    <ligand>
        <name>substrate</name>
    </ligand>
</feature>
<dbReference type="Gene3D" id="2.60.40.10">
    <property type="entry name" value="Immunoglobulins"/>
    <property type="match status" value="1"/>
</dbReference>
<evidence type="ECO:0000256" key="9">
    <source>
        <dbReference type="ARBA" id="ARBA00023295"/>
    </source>
</evidence>
<dbReference type="InterPro" id="IPR044901">
    <property type="entry name" value="Trehalose_TreZ_E-set_sf"/>
</dbReference>
<dbReference type="UniPathway" id="UPA00299"/>
<organism evidence="19 20">
    <name type="scientific">Cuniculiplasma divulgatum</name>
    <dbReference type="NCBI Taxonomy" id="1673428"/>
    <lineage>
        <taxon>Archaea</taxon>
        <taxon>Methanobacteriati</taxon>
        <taxon>Thermoplasmatota</taxon>
        <taxon>Thermoplasmata</taxon>
        <taxon>Thermoplasmatales</taxon>
        <taxon>Cuniculiplasmataceae</taxon>
        <taxon>Cuniculiplasma</taxon>
    </lineage>
</organism>
<dbReference type="PANTHER" id="PTHR43651:SF11">
    <property type="entry name" value="MALTO-OLIGOSYLTREHALOSE TREHALOHYDROLASE"/>
    <property type="match status" value="1"/>
</dbReference>
<comment type="subcellular location">
    <subcellularLocation>
        <location evidence="1 15">Cytoplasm</location>
    </subcellularLocation>
</comment>
<dbReference type="InterPro" id="IPR017853">
    <property type="entry name" value="GH"/>
</dbReference>
<evidence type="ECO:0000256" key="1">
    <source>
        <dbReference type="ARBA" id="ARBA00004496"/>
    </source>
</evidence>
<accession>A0A1N5TWV6</accession>
<keyword evidence="8" id="KW-0119">Carbohydrate metabolism</keyword>
<dbReference type="GO" id="GO:0005737">
    <property type="term" value="C:cytoplasm"/>
    <property type="evidence" value="ECO:0007669"/>
    <property type="project" value="UniProtKB-SubCell"/>
</dbReference>
<evidence type="ECO:0000256" key="13">
    <source>
        <dbReference type="NCBIfam" id="TIGR02402"/>
    </source>
</evidence>
<dbReference type="Gene3D" id="1.10.10.760">
    <property type="entry name" value="E-set domains of sugar-utilizing enzymes"/>
    <property type="match status" value="1"/>
</dbReference>